<reference evidence="1" key="1">
    <citation type="submission" date="2018-05" db="EMBL/GenBank/DDBJ databases">
        <title>Draft genome of Mucuna pruriens seed.</title>
        <authorList>
            <person name="Nnadi N.E."/>
            <person name="Vos R."/>
            <person name="Hasami M.H."/>
            <person name="Devisetty U.K."/>
            <person name="Aguiy J.C."/>
        </authorList>
    </citation>
    <scope>NUCLEOTIDE SEQUENCE [LARGE SCALE GENOMIC DNA]</scope>
    <source>
        <strain evidence="1">JCA_2017</strain>
    </source>
</reference>
<dbReference type="InterPro" id="IPR050951">
    <property type="entry name" value="Retrovirus_Pol_polyprotein"/>
</dbReference>
<feature type="non-terminal residue" evidence="1">
    <location>
        <position position="1"/>
    </location>
</feature>
<dbReference type="Gene3D" id="3.30.70.270">
    <property type="match status" value="2"/>
</dbReference>
<dbReference type="SUPFAM" id="SSF56672">
    <property type="entry name" value="DNA/RNA polymerases"/>
    <property type="match status" value="1"/>
</dbReference>
<dbReference type="PANTHER" id="PTHR37984:SF5">
    <property type="entry name" value="PROTEIN NYNRIN-LIKE"/>
    <property type="match status" value="1"/>
</dbReference>
<proteinExistence type="predicted"/>
<gene>
    <name evidence="1" type="primary">pol</name>
    <name evidence="1" type="ORF">CR513_03710</name>
</gene>
<accession>A0A371I999</accession>
<dbReference type="EMBL" id="QJKJ01000613">
    <property type="protein sequence ID" value="RDY11608.1"/>
    <property type="molecule type" value="Genomic_DNA"/>
</dbReference>
<evidence type="ECO:0000313" key="2">
    <source>
        <dbReference type="Proteomes" id="UP000257109"/>
    </source>
</evidence>
<comment type="caution">
    <text evidence="1">The sequence shown here is derived from an EMBL/GenBank/DDBJ whole genome shotgun (WGS) entry which is preliminary data.</text>
</comment>
<dbReference type="InterPro" id="IPR043128">
    <property type="entry name" value="Rev_trsase/Diguanyl_cyclase"/>
</dbReference>
<name>A0A371I999_MUCPR</name>
<dbReference type="InterPro" id="IPR043502">
    <property type="entry name" value="DNA/RNA_pol_sf"/>
</dbReference>
<protein>
    <submittedName>
        <fullName evidence="1">Retrovirus-related Pol polyprotein</fullName>
    </submittedName>
</protein>
<dbReference type="PANTHER" id="PTHR37984">
    <property type="entry name" value="PROTEIN CBG26694"/>
    <property type="match status" value="1"/>
</dbReference>
<dbReference type="AlphaFoldDB" id="A0A371I999"/>
<dbReference type="Proteomes" id="UP000257109">
    <property type="component" value="Unassembled WGS sequence"/>
</dbReference>
<organism evidence="1 2">
    <name type="scientific">Mucuna pruriens</name>
    <name type="common">Velvet bean</name>
    <name type="synonym">Dolichos pruriens</name>
    <dbReference type="NCBI Taxonomy" id="157652"/>
    <lineage>
        <taxon>Eukaryota</taxon>
        <taxon>Viridiplantae</taxon>
        <taxon>Streptophyta</taxon>
        <taxon>Embryophyta</taxon>
        <taxon>Tracheophyta</taxon>
        <taxon>Spermatophyta</taxon>
        <taxon>Magnoliopsida</taxon>
        <taxon>eudicotyledons</taxon>
        <taxon>Gunneridae</taxon>
        <taxon>Pentapetalae</taxon>
        <taxon>rosids</taxon>
        <taxon>fabids</taxon>
        <taxon>Fabales</taxon>
        <taxon>Fabaceae</taxon>
        <taxon>Papilionoideae</taxon>
        <taxon>50 kb inversion clade</taxon>
        <taxon>NPAAA clade</taxon>
        <taxon>indigoferoid/millettioid clade</taxon>
        <taxon>Phaseoleae</taxon>
        <taxon>Mucuna</taxon>
    </lineage>
</organism>
<dbReference type="OrthoDB" id="693831at2759"/>
<evidence type="ECO:0000313" key="1">
    <source>
        <dbReference type="EMBL" id="RDY11608.1"/>
    </source>
</evidence>
<keyword evidence="2" id="KW-1185">Reference proteome</keyword>
<sequence length="80" mass="9247">MMHKEVELYVDNMIAKLRLNPAKCTFGVKTGKLLGFIVNQRGIKVNLDKVRAIWNMPPPRIETEVRGFLGWVNYIARFIS</sequence>